<dbReference type="OrthoDB" id="7568222at2"/>
<comment type="caution">
    <text evidence="2">The sequence shown here is derived from an EMBL/GenBank/DDBJ whole genome shotgun (WGS) entry which is preliminary data.</text>
</comment>
<organism evidence="2 3">
    <name type="scientific">Sphingomonas dokdonensis</name>
    <dbReference type="NCBI Taxonomy" id="344880"/>
    <lineage>
        <taxon>Bacteria</taxon>
        <taxon>Pseudomonadati</taxon>
        <taxon>Pseudomonadota</taxon>
        <taxon>Alphaproteobacteria</taxon>
        <taxon>Sphingomonadales</taxon>
        <taxon>Sphingomonadaceae</taxon>
        <taxon>Sphingomonas</taxon>
    </lineage>
</organism>
<keyword evidence="1" id="KW-0472">Membrane</keyword>
<reference evidence="2 3" key="1">
    <citation type="submission" date="2017-03" db="EMBL/GenBank/DDBJ databases">
        <title>Genome sequence of Sphingomonas dokdonensis DSM 21029.</title>
        <authorList>
            <person name="Poehlein A."/>
            <person name="Wuebbeler J.H."/>
            <person name="Steinbuechel A."/>
            <person name="Daniel R."/>
        </authorList>
    </citation>
    <scope>NUCLEOTIDE SEQUENCE [LARGE SCALE GENOMIC DNA]</scope>
    <source>
        <strain evidence="2 3">DSM 21029</strain>
    </source>
</reference>
<evidence type="ECO:0000256" key="1">
    <source>
        <dbReference type="SAM" id="Phobius"/>
    </source>
</evidence>
<protein>
    <submittedName>
        <fullName evidence="2">Uncharacterized protein</fullName>
    </submittedName>
</protein>
<feature type="transmembrane region" description="Helical" evidence="1">
    <location>
        <begin position="87"/>
        <end position="105"/>
    </location>
</feature>
<keyword evidence="3" id="KW-1185">Reference proteome</keyword>
<keyword evidence="1" id="KW-1133">Transmembrane helix</keyword>
<dbReference type="Proteomes" id="UP000197290">
    <property type="component" value="Unassembled WGS sequence"/>
</dbReference>
<dbReference type="RefSeq" id="WP_143559678.1">
    <property type="nucleotide sequence ID" value="NZ_NBBI01000010.1"/>
</dbReference>
<accession>A0A245ZDI7</accession>
<gene>
    <name evidence="2" type="ORF">SPDO_31240</name>
</gene>
<sequence>MRVEELSDAELAMRPHRVRGPVARALLDCGAIVPARAVAYAPDGADAQRDLERARRLGLVKWTTDGRCWYDLRAFYAVQARTERTRVMIAIPLALIVAAVAVSFYPA</sequence>
<evidence type="ECO:0000313" key="3">
    <source>
        <dbReference type="Proteomes" id="UP000197290"/>
    </source>
</evidence>
<evidence type="ECO:0000313" key="2">
    <source>
        <dbReference type="EMBL" id="OWK27760.1"/>
    </source>
</evidence>
<dbReference type="EMBL" id="NBBI01000010">
    <property type="protein sequence ID" value="OWK27760.1"/>
    <property type="molecule type" value="Genomic_DNA"/>
</dbReference>
<keyword evidence="1" id="KW-0812">Transmembrane</keyword>
<proteinExistence type="predicted"/>
<name>A0A245ZDI7_9SPHN</name>
<dbReference type="AlphaFoldDB" id="A0A245ZDI7"/>